<proteinExistence type="predicted"/>
<gene>
    <name evidence="1" type="ORF">Pr1d_31730</name>
</gene>
<reference evidence="1 2" key="1">
    <citation type="submission" date="2019-08" db="EMBL/GenBank/DDBJ databases">
        <title>Deep-cultivation of Planctomycetes and their phenomic and genomic characterization uncovers novel biology.</title>
        <authorList>
            <person name="Wiegand S."/>
            <person name="Jogler M."/>
            <person name="Boedeker C."/>
            <person name="Pinto D."/>
            <person name="Vollmers J."/>
            <person name="Rivas-Marin E."/>
            <person name="Kohn T."/>
            <person name="Peeters S.H."/>
            <person name="Heuer A."/>
            <person name="Rast P."/>
            <person name="Oberbeckmann S."/>
            <person name="Bunk B."/>
            <person name="Jeske O."/>
            <person name="Meyerdierks A."/>
            <person name="Storesund J.E."/>
            <person name="Kallscheuer N."/>
            <person name="Luecker S."/>
            <person name="Lage O.M."/>
            <person name="Pohl T."/>
            <person name="Merkel B.J."/>
            <person name="Hornburger P."/>
            <person name="Mueller R.-W."/>
            <person name="Bruemmer F."/>
            <person name="Labrenz M."/>
            <person name="Spormann A.M."/>
            <person name="Op den Camp H."/>
            <person name="Overmann J."/>
            <person name="Amann R."/>
            <person name="Jetten M.S.M."/>
            <person name="Mascher T."/>
            <person name="Medema M.H."/>
            <person name="Devos D.P."/>
            <person name="Kaster A.-K."/>
            <person name="Ovreas L."/>
            <person name="Rohde M."/>
            <person name="Galperin M.Y."/>
            <person name="Jogler C."/>
        </authorList>
    </citation>
    <scope>NUCLEOTIDE SEQUENCE [LARGE SCALE GENOMIC DNA]</scope>
    <source>
        <strain evidence="1 2">Pr1d</strain>
    </source>
</reference>
<dbReference type="KEGG" id="bgok:Pr1d_31730"/>
<protein>
    <submittedName>
        <fullName evidence="1">Uncharacterized protein</fullName>
    </submittedName>
</protein>
<organism evidence="1 2">
    <name type="scientific">Bythopirellula goksoeyrii</name>
    <dbReference type="NCBI Taxonomy" id="1400387"/>
    <lineage>
        <taxon>Bacteria</taxon>
        <taxon>Pseudomonadati</taxon>
        <taxon>Planctomycetota</taxon>
        <taxon>Planctomycetia</taxon>
        <taxon>Pirellulales</taxon>
        <taxon>Lacipirellulaceae</taxon>
        <taxon>Bythopirellula</taxon>
    </lineage>
</organism>
<evidence type="ECO:0000313" key="2">
    <source>
        <dbReference type="Proteomes" id="UP000323917"/>
    </source>
</evidence>
<dbReference type="Proteomes" id="UP000323917">
    <property type="component" value="Chromosome"/>
</dbReference>
<keyword evidence="2" id="KW-1185">Reference proteome</keyword>
<evidence type="ECO:0000313" key="1">
    <source>
        <dbReference type="EMBL" id="QEG35867.1"/>
    </source>
</evidence>
<dbReference type="AlphaFoldDB" id="A0A5B9QA61"/>
<accession>A0A5B9QA61</accession>
<dbReference type="EMBL" id="CP042913">
    <property type="protein sequence ID" value="QEG35867.1"/>
    <property type="molecule type" value="Genomic_DNA"/>
</dbReference>
<sequence length="69" mass="7567">MCITSAVPRQSKGYFNTTQAADEEHISEPNVSTVIAAFREVLGIGSKSFLKLIVHIRDCKNTKHISGGY</sequence>
<name>A0A5B9QA61_9BACT</name>